<keyword evidence="4 6" id="KW-0560">Oxidoreductase</keyword>
<evidence type="ECO:0000313" key="6">
    <source>
        <dbReference type="EMBL" id="VAW81873.1"/>
    </source>
</evidence>
<feature type="region of interest" description="Disordered" evidence="5">
    <location>
        <begin position="422"/>
        <end position="447"/>
    </location>
</feature>
<proteinExistence type="inferred from homology"/>
<organism evidence="6">
    <name type="scientific">hydrothermal vent metagenome</name>
    <dbReference type="NCBI Taxonomy" id="652676"/>
    <lineage>
        <taxon>unclassified sequences</taxon>
        <taxon>metagenomes</taxon>
        <taxon>ecological metagenomes</taxon>
    </lineage>
</organism>
<feature type="compositionally biased region" description="Basic and acidic residues" evidence="5">
    <location>
        <begin position="423"/>
        <end position="447"/>
    </location>
</feature>
<sequence length="447" mass="48209">MAIDHNQANEYLNKLGATDNREKLRERLLPKKNSDLTQAKRVPRNPHVNAESVIQRWEVIDAESVPNPALLDDRTRQEMDCYERNIENFIGTLKMPVGIAGPLRVNGLHAQGDYYIPLATTEAALVASYNRGAQLISRAGGATSMVLSQGVSRAPGFAFKSIVDAGEFIAWLSPQFETFKEIAAKTTAHGSLTDIRVTLEGNHVYVGFTYTTGDAAGQNMVTIATNEVYTYILAQSPVKPEYSFLEANLSGDKKASALSFLSVRGKKVTTEVVLSESLVKRMLHTTPKRMTDYWRMSAMGGVLSGTIGVQGHYANGLAALYIACGQDAACVSESSVGVTRFELLEDNSLYASVTMPNLIVGTVGGGTGLPSQKACLDIMQLAGQGKAMAFAEVCATVCLAGELSIIGALCAGHFSRAHQQLARGRDVNTKNDDNDKSDSRDNDRSDS</sequence>
<dbReference type="PANTHER" id="PTHR10572">
    <property type="entry name" value="3-HYDROXY-3-METHYLGLUTARYL-COENZYME A REDUCTASE"/>
    <property type="match status" value="1"/>
</dbReference>
<dbReference type="InterPro" id="IPR009029">
    <property type="entry name" value="HMG_CoA_Rdtase_sub-bd_dom_sf"/>
</dbReference>
<evidence type="ECO:0000256" key="1">
    <source>
        <dbReference type="ARBA" id="ARBA00007661"/>
    </source>
</evidence>
<dbReference type="Pfam" id="PF00368">
    <property type="entry name" value="HMG-CoA_red"/>
    <property type="match status" value="1"/>
</dbReference>
<dbReference type="AlphaFoldDB" id="A0A3B0Z0U6"/>
<dbReference type="PANTHER" id="PTHR10572:SF24">
    <property type="entry name" value="3-HYDROXY-3-METHYLGLUTARYL-COENZYME A REDUCTASE"/>
    <property type="match status" value="1"/>
</dbReference>
<name>A0A3B0Z0U6_9ZZZZ</name>
<accession>A0A3B0Z0U6</accession>
<evidence type="ECO:0000256" key="5">
    <source>
        <dbReference type="SAM" id="MobiDB-lite"/>
    </source>
</evidence>
<dbReference type="PROSITE" id="PS50065">
    <property type="entry name" value="HMG_COA_REDUCTASE_4"/>
    <property type="match status" value="1"/>
</dbReference>
<gene>
    <name evidence="6" type="ORF">MNBD_GAMMA12-2951</name>
</gene>
<dbReference type="Gene3D" id="3.30.70.420">
    <property type="entry name" value="Hydroxymethylglutaryl-CoA reductase, class I/II, NAD/NADP-binding domain"/>
    <property type="match status" value="1"/>
</dbReference>
<dbReference type="PROSITE" id="PS00318">
    <property type="entry name" value="HMG_COA_REDUCTASE_2"/>
    <property type="match status" value="1"/>
</dbReference>
<dbReference type="GO" id="GO:0004420">
    <property type="term" value="F:hydroxymethylglutaryl-CoA reductase (NADPH) activity"/>
    <property type="evidence" value="ECO:0007669"/>
    <property type="project" value="UniProtKB-EC"/>
</dbReference>
<dbReference type="GO" id="GO:0015936">
    <property type="term" value="P:coenzyme A metabolic process"/>
    <property type="evidence" value="ECO:0007669"/>
    <property type="project" value="InterPro"/>
</dbReference>
<evidence type="ECO:0000256" key="2">
    <source>
        <dbReference type="ARBA" id="ARBA00012999"/>
    </source>
</evidence>
<feature type="non-terminal residue" evidence="6">
    <location>
        <position position="447"/>
    </location>
</feature>
<dbReference type="PRINTS" id="PR00071">
    <property type="entry name" value="HMGCOARDTASE"/>
</dbReference>
<dbReference type="CDD" id="cd00643">
    <property type="entry name" value="HMG-CoA_reductase_classI"/>
    <property type="match status" value="1"/>
</dbReference>
<dbReference type="InterPro" id="IPR023074">
    <property type="entry name" value="HMG_CoA_Rdtase_cat_sf"/>
</dbReference>
<dbReference type="EC" id="1.1.1.34" evidence="2"/>
<dbReference type="SUPFAM" id="SSF55035">
    <property type="entry name" value="NAD-binding domain of HMG-CoA reductase"/>
    <property type="match status" value="1"/>
</dbReference>
<protein>
    <recommendedName>
        <fullName evidence="2">hydroxymethylglutaryl-CoA reductase (NADPH)</fullName>
        <ecNumber evidence="2">1.1.1.34</ecNumber>
    </recommendedName>
</protein>
<comment type="similarity">
    <text evidence="1">Belongs to the HMG-CoA reductase family.</text>
</comment>
<dbReference type="InterPro" id="IPR002202">
    <property type="entry name" value="HMG_CoA_Rdtase"/>
</dbReference>
<dbReference type="GO" id="GO:0008299">
    <property type="term" value="P:isoprenoid biosynthetic process"/>
    <property type="evidence" value="ECO:0007669"/>
    <property type="project" value="InterPro"/>
</dbReference>
<keyword evidence="3" id="KW-0521">NADP</keyword>
<dbReference type="EMBL" id="UOFL01000229">
    <property type="protein sequence ID" value="VAW81873.1"/>
    <property type="molecule type" value="Genomic_DNA"/>
</dbReference>
<evidence type="ECO:0000256" key="3">
    <source>
        <dbReference type="ARBA" id="ARBA00022857"/>
    </source>
</evidence>
<dbReference type="Gene3D" id="3.90.770.10">
    <property type="entry name" value="3-hydroxy-3-methylglutaryl-coenzyme A Reductase, Chain A, domain 2"/>
    <property type="match status" value="1"/>
</dbReference>
<dbReference type="InterPro" id="IPR009023">
    <property type="entry name" value="HMG_CoA_Rdtase_NAD(P)-bd_sf"/>
</dbReference>
<dbReference type="SUPFAM" id="SSF56542">
    <property type="entry name" value="Substrate-binding domain of HMG-CoA reductase"/>
    <property type="match status" value="1"/>
</dbReference>
<evidence type="ECO:0000256" key="4">
    <source>
        <dbReference type="ARBA" id="ARBA00023002"/>
    </source>
</evidence>
<dbReference type="InterPro" id="IPR004554">
    <property type="entry name" value="HMG_CoA_Rdtase_eu_arc"/>
</dbReference>
<reference evidence="6" key="1">
    <citation type="submission" date="2018-06" db="EMBL/GenBank/DDBJ databases">
        <authorList>
            <person name="Zhirakovskaya E."/>
        </authorList>
    </citation>
    <scope>NUCLEOTIDE SEQUENCE</scope>
</reference>
<dbReference type="InterPro" id="IPR023076">
    <property type="entry name" value="HMG_CoA_Rdtase_CS"/>
</dbReference>